<accession>A0ABD2PBL3</accession>
<dbReference type="Gene3D" id="3.60.10.10">
    <property type="entry name" value="Endonuclease/exonuclease/phosphatase"/>
    <property type="match status" value="1"/>
</dbReference>
<evidence type="ECO:0008006" key="3">
    <source>
        <dbReference type="Google" id="ProtNLM"/>
    </source>
</evidence>
<dbReference type="InterPro" id="IPR036691">
    <property type="entry name" value="Endo/exonu/phosph_ase_sf"/>
</dbReference>
<dbReference type="EMBL" id="JABFTP020000185">
    <property type="protein sequence ID" value="KAL3288087.1"/>
    <property type="molecule type" value="Genomic_DNA"/>
</dbReference>
<organism evidence="1 2">
    <name type="scientific">Cryptolaemus montrouzieri</name>
    <dbReference type="NCBI Taxonomy" id="559131"/>
    <lineage>
        <taxon>Eukaryota</taxon>
        <taxon>Metazoa</taxon>
        <taxon>Ecdysozoa</taxon>
        <taxon>Arthropoda</taxon>
        <taxon>Hexapoda</taxon>
        <taxon>Insecta</taxon>
        <taxon>Pterygota</taxon>
        <taxon>Neoptera</taxon>
        <taxon>Endopterygota</taxon>
        <taxon>Coleoptera</taxon>
        <taxon>Polyphaga</taxon>
        <taxon>Cucujiformia</taxon>
        <taxon>Coccinelloidea</taxon>
        <taxon>Coccinellidae</taxon>
        <taxon>Scymninae</taxon>
        <taxon>Scymnini</taxon>
        <taxon>Cryptolaemus</taxon>
    </lineage>
</organism>
<keyword evidence="2" id="KW-1185">Reference proteome</keyword>
<gene>
    <name evidence="1" type="ORF">HHI36_002538</name>
</gene>
<evidence type="ECO:0000313" key="2">
    <source>
        <dbReference type="Proteomes" id="UP001516400"/>
    </source>
</evidence>
<reference evidence="1 2" key="1">
    <citation type="journal article" date="2021" name="BMC Biol.">
        <title>Horizontally acquired antibacterial genes associated with adaptive radiation of ladybird beetles.</title>
        <authorList>
            <person name="Li H.S."/>
            <person name="Tang X.F."/>
            <person name="Huang Y.H."/>
            <person name="Xu Z.Y."/>
            <person name="Chen M.L."/>
            <person name="Du X.Y."/>
            <person name="Qiu B.Y."/>
            <person name="Chen P.T."/>
            <person name="Zhang W."/>
            <person name="Slipinski A."/>
            <person name="Escalona H.E."/>
            <person name="Waterhouse R.M."/>
            <person name="Zwick A."/>
            <person name="Pang H."/>
        </authorList>
    </citation>
    <scope>NUCLEOTIDE SEQUENCE [LARGE SCALE GENOMIC DNA]</scope>
    <source>
        <strain evidence="1">SYSU2018</strain>
    </source>
</reference>
<name>A0ABD2PBL3_9CUCU</name>
<evidence type="ECO:0000313" key="1">
    <source>
        <dbReference type="EMBL" id="KAL3288087.1"/>
    </source>
</evidence>
<proteinExistence type="predicted"/>
<comment type="caution">
    <text evidence="1">The sequence shown here is derived from an EMBL/GenBank/DDBJ whole genome shotgun (WGS) entry which is preliminary data.</text>
</comment>
<protein>
    <recommendedName>
        <fullName evidence="3">GyrI-like small molecule binding domain-containing protein</fullName>
    </recommendedName>
</protein>
<dbReference type="AlphaFoldDB" id="A0ABD2PBL3"/>
<sequence length="124" mass="14334">MINVNQHIPFNVVSAETFENNAYIHIKIPPYKVNIIAVYKQPKASEKNSLEKMENVLNVKNAICLGDFEICLLDKKPIYKEYISIVLSKGYETKNSTKMDDYTRVYKRTLDHIHVTFVIAVPLD</sequence>
<dbReference type="Proteomes" id="UP001516400">
    <property type="component" value="Unassembled WGS sequence"/>
</dbReference>